<proteinExistence type="predicted"/>
<evidence type="ECO:0000313" key="3">
    <source>
        <dbReference type="Proteomes" id="UP001279410"/>
    </source>
</evidence>
<protein>
    <recommendedName>
        <fullName evidence="4">SGNH hydrolase-type esterase domain-containing protein</fullName>
    </recommendedName>
</protein>
<organism evidence="2 3">
    <name type="scientific">Lates japonicus</name>
    <name type="common">Japanese lates</name>
    <dbReference type="NCBI Taxonomy" id="270547"/>
    <lineage>
        <taxon>Eukaryota</taxon>
        <taxon>Metazoa</taxon>
        <taxon>Chordata</taxon>
        <taxon>Craniata</taxon>
        <taxon>Vertebrata</taxon>
        <taxon>Euteleostomi</taxon>
        <taxon>Actinopterygii</taxon>
        <taxon>Neopterygii</taxon>
        <taxon>Teleostei</taxon>
        <taxon>Neoteleostei</taxon>
        <taxon>Acanthomorphata</taxon>
        <taxon>Carangaria</taxon>
        <taxon>Carangaria incertae sedis</taxon>
        <taxon>Centropomidae</taxon>
        <taxon>Lates</taxon>
    </lineage>
</organism>
<dbReference type="Proteomes" id="UP001279410">
    <property type="component" value="Unassembled WGS sequence"/>
</dbReference>
<reference evidence="2" key="1">
    <citation type="submission" date="2022-08" db="EMBL/GenBank/DDBJ databases">
        <title>Genome sequencing of akame (Lates japonicus).</title>
        <authorList>
            <person name="Hashiguchi Y."/>
            <person name="Takahashi H."/>
        </authorList>
    </citation>
    <scope>NUCLEOTIDE SEQUENCE</scope>
    <source>
        <strain evidence="2">Kochi</strain>
    </source>
</reference>
<feature type="region of interest" description="Disordered" evidence="1">
    <location>
        <begin position="277"/>
        <end position="300"/>
    </location>
</feature>
<dbReference type="Gene3D" id="3.40.50.1110">
    <property type="entry name" value="SGNH hydrolase"/>
    <property type="match status" value="1"/>
</dbReference>
<feature type="region of interest" description="Disordered" evidence="1">
    <location>
        <begin position="1"/>
        <end position="79"/>
    </location>
</feature>
<dbReference type="AlphaFoldDB" id="A0AAD3NGA5"/>
<dbReference type="InterPro" id="IPR036514">
    <property type="entry name" value="SGNH_hydro_sf"/>
</dbReference>
<accession>A0AAD3NGA5</accession>
<gene>
    <name evidence="2" type="ORF">AKAME5_002263800</name>
</gene>
<dbReference type="EMBL" id="BRZM01000560">
    <property type="protein sequence ID" value="GLD71317.1"/>
    <property type="molecule type" value="Genomic_DNA"/>
</dbReference>
<evidence type="ECO:0000313" key="2">
    <source>
        <dbReference type="EMBL" id="GLD71317.1"/>
    </source>
</evidence>
<name>A0AAD3NGA5_LATJO</name>
<comment type="caution">
    <text evidence="2">The sequence shown here is derived from an EMBL/GenBank/DDBJ whole genome shotgun (WGS) entry which is preliminary data.</text>
</comment>
<dbReference type="SUPFAM" id="SSF52266">
    <property type="entry name" value="SGNH hydrolase"/>
    <property type="match status" value="1"/>
</dbReference>
<evidence type="ECO:0008006" key="4">
    <source>
        <dbReference type="Google" id="ProtNLM"/>
    </source>
</evidence>
<feature type="compositionally biased region" description="Polar residues" evidence="1">
    <location>
        <begin position="279"/>
        <end position="289"/>
    </location>
</feature>
<evidence type="ECO:0000256" key="1">
    <source>
        <dbReference type="SAM" id="MobiDB-lite"/>
    </source>
</evidence>
<feature type="compositionally biased region" description="Basic residues" evidence="1">
    <location>
        <begin position="58"/>
        <end position="67"/>
    </location>
</feature>
<feature type="compositionally biased region" description="Polar residues" evidence="1">
    <location>
        <begin position="16"/>
        <end position="25"/>
    </location>
</feature>
<keyword evidence="3" id="KW-1185">Reference proteome</keyword>
<sequence>MDTSLGFKNTDKTTLTERSTISKTPPYQAHDPLEEWLMNPTIDTWEPKEIHKPQPQRTPRKQTRTKRAQTPPGPSNLDQDLDELIRALRETTEPFLFTRHEHRGDKTSNWLLKPQRPFIIMGDSNMARLPCIPDTSVQVDCYPGANIANATHILKNKTPTSPETNIVILSFGLNNRNQGNPTLLRQAVTRLIKTAKDTFPFAKIYIPLISFSEHLHIMVQRNIRELNHILKESDHHIPRLPHPSFKTNMDRIHWTPETGEAMWKLWKTFLGLTPCPQDSVDNPRTNDSPPITPTHKNKPH</sequence>